<dbReference type="Proteomes" id="UP001620626">
    <property type="component" value="Unassembled WGS sequence"/>
</dbReference>
<sequence length="404" mass="44333">MYSQLKLKSRFFADHRYRLIFEDECRSVEQCLGSTDATNETTMSPPQIAQDLFGCVDGRQLVEFLSNTEERENAVLPVSVNAISFLRRLVAQFGGHRLEPDDLLEGTLPTADNRAMARECLQMDDGTHSQQTKHSRAMKVIDRLGLAETGRHGFAGSNKWNFGSSLVVHALMSAVGPIAFATNPQLNMCFEGELFGSVDGRQLVPFVRKTNESGENAVPVNAISFLCRLVAQFGGVTSLGTGRLLEGTLPTTDNRAMALECLQMDDDDIHNQQTKHSRAKEVIDRLGLAETGRHGFAGSNKWNFGSSLVLHALMSAVGPIAFATNPQLNMCFEGRALITGVSNMVQQQATTIETQARTLASQIQMIIEKDRYIAQLQGYIRGMNLHIPPPPLGGQFQPAAGGHW</sequence>
<name>A0ABD2M358_9BILA</name>
<evidence type="ECO:0000313" key="1">
    <source>
        <dbReference type="EMBL" id="KAL3121953.1"/>
    </source>
</evidence>
<reference evidence="1 2" key="1">
    <citation type="submission" date="2024-10" db="EMBL/GenBank/DDBJ databases">
        <authorList>
            <person name="Kim D."/>
        </authorList>
    </citation>
    <scope>NUCLEOTIDE SEQUENCE [LARGE SCALE GENOMIC DNA]</scope>
    <source>
        <strain evidence="1">BH-2024</strain>
    </source>
</reference>
<organism evidence="1 2">
    <name type="scientific">Heterodera trifolii</name>
    <dbReference type="NCBI Taxonomy" id="157864"/>
    <lineage>
        <taxon>Eukaryota</taxon>
        <taxon>Metazoa</taxon>
        <taxon>Ecdysozoa</taxon>
        <taxon>Nematoda</taxon>
        <taxon>Chromadorea</taxon>
        <taxon>Rhabditida</taxon>
        <taxon>Tylenchina</taxon>
        <taxon>Tylenchomorpha</taxon>
        <taxon>Tylenchoidea</taxon>
        <taxon>Heteroderidae</taxon>
        <taxon>Heteroderinae</taxon>
        <taxon>Heterodera</taxon>
    </lineage>
</organism>
<gene>
    <name evidence="1" type="ORF">niasHT_001952</name>
</gene>
<proteinExistence type="predicted"/>
<keyword evidence="2" id="KW-1185">Reference proteome</keyword>
<evidence type="ECO:0000313" key="2">
    <source>
        <dbReference type="Proteomes" id="UP001620626"/>
    </source>
</evidence>
<dbReference type="AlphaFoldDB" id="A0ABD2M358"/>
<comment type="caution">
    <text evidence="1">The sequence shown here is derived from an EMBL/GenBank/DDBJ whole genome shotgun (WGS) entry which is preliminary data.</text>
</comment>
<protein>
    <submittedName>
        <fullName evidence="1">Uncharacterized protein</fullName>
    </submittedName>
</protein>
<accession>A0ABD2M358</accession>
<dbReference type="EMBL" id="JBICBT010000166">
    <property type="protein sequence ID" value="KAL3121953.1"/>
    <property type="molecule type" value="Genomic_DNA"/>
</dbReference>